<organism evidence="1 2">
    <name type="scientific">Pseudarthrobacter enclensis</name>
    <dbReference type="NCBI Taxonomy" id="993070"/>
    <lineage>
        <taxon>Bacteria</taxon>
        <taxon>Bacillati</taxon>
        <taxon>Actinomycetota</taxon>
        <taxon>Actinomycetes</taxon>
        <taxon>Micrococcales</taxon>
        <taxon>Micrococcaceae</taxon>
        <taxon>Pseudarthrobacter</taxon>
    </lineage>
</organism>
<sequence>MNNHNIRLAKKVLEAIKNLENGTTTLAETQSVLENVAPLFENDGSGVEHATRLAAADLDAIQFTTLRDEQVPAAIFRLDNLRTAVQLADIDPA</sequence>
<dbReference type="AlphaFoldDB" id="A0A0V8I6J4"/>
<comment type="caution">
    <text evidence="1">The sequence shown here is derived from an EMBL/GenBank/DDBJ whole genome shotgun (WGS) entry which is preliminary data.</text>
</comment>
<protein>
    <submittedName>
        <fullName evidence="1">Uncharacterized protein</fullName>
    </submittedName>
</protein>
<accession>A0A0V8I6J4</accession>
<evidence type="ECO:0000313" key="1">
    <source>
        <dbReference type="EMBL" id="KSU70410.1"/>
    </source>
</evidence>
<name>A0A0V8I6J4_9MICC</name>
<dbReference type="EMBL" id="LNQM01000010">
    <property type="protein sequence ID" value="KSU70410.1"/>
    <property type="molecule type" value="Genomic_DNA"/>
</dbReference>
<dbReference type="Proteomes" id="UP000053199">
    <property type="component" value="Unassembled WGS sequence"/>
</dbReference>
<proteinExistence type="predicted"/>
<evidence type="ECO:0000313" key="2">
    <source>
        <dbReference type="Proteomes" id="UP000053199"/>
    </source>
</evidence>
<keyword evidence="2" id="KW-1185">Reference proteome</keyword>
<reference evidence="1 2" key="1">
    <citation type="journal article" date="2014" name="Arch. Microbiol.">
        <title>Arthrobacter enclensis sp. nov., isolated from sediment sample.</title>
        <authorList>
            <person name="Dastager S.G."/>
            <person name="Liu Q."/>
            <person name="Tang S.K."/>
            <person name="Krishnamurthi S."/>
            <person name="Lee J.C."/>
            <person name="Li W.J."/>
        </authorList>
    </citation>
    <scope>NUCLEOTIDE SEQUENCE [LARGE SCALE GENOMIC DNA]</scope>
    <source>
        <strain evidence="1 2">NIO-1008</strain>
    </source>
</reference>
<gene>
    <name evidence="1" type="ORF">AS031_17605</name>
</gene>